<dbReference type="InterPro" id="IPR012677">
    <property type="entry name" value="Nucleotide-bd_a/b_plait_sf"/>
</dbReference>
<dbReference type="CDD" id="cd12244">
    <property type="entry name" value="RRM2_MSSP"/>
    <property type="match status" value="1"/>
</dbReference>
<feature type="region of interest" description="Disordered" evidence="4">
    <location>
        <begin position="36"/>
        <end position="80"/>
    </location>
</feature>
<dbReference type="Gene3D" id="3.30.70.330">
    <property type="match status" value="2"/>
</dbReference>
<dbReference type="InterPro" id="IPR002343">
    <property type="entry name" value="Hud_Sxl_RNA"/>
</dbReference>
<dbReference type="PROSITE" id="PS50102">
    <property type="entry name" value="RRM"/>
    <property type="match status" value="2"/>
</dbReference>
<reference evidence="6 7" key="1">
    <citation type="submission" date="2024-02" db="EMBL/GenBank/DDBJ databases">
        <authorList>
            <person name="Daric V."/>
            <person name="Darras S."/>
        </authorList>
    </citation>
    <scope>NUCLEOTIDE SEQUENCE [LARGE SCALE GENOMIC DNA]</scope>
</reference>
<dbReference type="InterPro" id="IPR035979">
    <property type="entry name" value="RBD_domain_sf"/>
</dbReference>
<dbReference type="EMBL" id="CAWYQH010000141">
    <property type="protein sequence ID" value="CAK8694921.1"/>
    <property type="molecule type" value="Genomic_DNA"/>
</dbReference>
<name>A0ABP0GVF0_CLALP</name>
<evidence type="ECO:0000256" key="1">
    <source>
        <dbReference type="ARBA" id="ARBA00022737"/>
    </source>
</evidence>
<dbReference type="CDD" id="cd12243">
    <property type="entry name" value="RRM1_MSSP"/>
    <property type="match status" value="1"/>
</dbReference>
<organism evidence="6 7">
    <name type="scientific">Clavelina lepadiformis</name>
    <name type="common">Light-bulb sea squirt</name>
    <name type="synonym">Ascidia lepadiformis</name>
    <dbReference type="NCBI Taxonomy" id="159417"/>
    <lineage>
        <taxon>Eukaryota</taxon>
        <taxon>Metazoa</taxon>
        <taxon>Chordata</taxon>
        <taxon>Tunicata</taxon>
        <taxon>Ascidiacea</taxon>
        <taxon>Aplousobranchia</taxon>
        <taxon>Clavelinidae</taxon>
        <taxon>Clavelina</taxon>
    </lineage>
</organism>
<dbReference type="SUPFAM" id="SSF54928">
    <property type="entry name" value="RNA-binding domain, RBD"/>
    <property type="match status" value="2"/>
</dbReference>
<dbReference type="InterPro" id="IPR000504">
    <property type="entry name" value="RRM_dom"/>
</dbReference>
<gene>
    <name evidence="6" type="ORF">CVLEPA_LOCUS28247</name>
</gene>
<evidence type="ECO:0000256" key="4">
    <source>
        <dbReference type="SAM" id="MobiDB-lite"/>
    </source>
</evidence>
<feature type="domain" description="RRM" evidence="5">
    <location>
        <begin position="120"/>
        <end position="193"/>
    </location>
</feature>
<dbReference type="PRINTS" id="PR00961">
    <property type="entry name" value="HUDSXLRNA"/>
</dbReference>
<evidence type="ECO:0000259" key="5">
    <source>
        <dbReference type="PROSITE" id="PS50102"/>
    </source>
</evidence>
<evidence type="ECO:0000313" key="7">
    <source>
        <dbReference type="Proteomes" id="UP001642483"/>
    </source>
</evidence>
<evidence type="ECO:0000256" key="3">
    <source>
        <dbReference type="PROSITE-ProRule" id="PRU00176"/>
    </source>
</evidence>
<protein>
    <recommendedName>
        <fullName evidence="5">RRM domain-containing protein</fullName>
    </recommendedName>
</protein>
<dbReference type="Pfam" id="PF00076">
    <property type="entry name" value="RRM_1"/>
    <property type="match status" value="2"/>
</dbReference>
<accession>A0ABP0GVF0</accession>
<keyword evidence="7" id="KW-1185">Reference proteome</keyword>
<feature type="compositionally biased region" description="Low complexity" evidence="4">
    <location>
        <begin position="50"/>
        <end position="74"/>
    </location>
</feature>
<evidence type="ECO:0000256" key="2">
    <source>
        <dbReference type="ARBA" id="ARBA00022884"/>
    </source>
</evidence>
<proteinExistence type="predicted"/>
<keyword evidence="1" id="KW-0677">Repeat</keyword>
<feature type="domain" description="RRM" evidence="5">
    <location>
        <begin position="199"/>
        <end position="284"/>
    </location>
</feature>
<keyword evidence="2 3" id="KW-0694">RNA-binding</keyword>
<dbReference type="Proteomes" id="UP001642483">
    <property type="component" value="Unassembled WGS sequence"/>
</dbReference>
<evidence type="ECO:0000313" key="6">
    <source>
        <dbReference type="EMBL" id="CAK8694921.1"/>
    </source>
</evidence>
<dbReference type="SMART" id="SM00360">
    <property type="entry name" value="RRM"/>
    <property type="match status" value="2"/>
</dbReference>
<comment type="caution">
    <text evidence="6">The sequence shown here is derived from an EMBL/GenBank/DDBJ whole genome shotgun (WGS) entry which is preliminary data.</text>
</comment>
<dbReference type="PANTHER" id="PTHR24012">
    <property type="entry name" value="RNA BINDING PROTEIN"/>
    <property type="match status" value="1"/>
</dbReference>
<sequence>MATLAIRADGPVPGAYYFAAATPVYPGKPYAAHPAAIPPTNRNMPPPSPSTASNTSSNQSHSTGSPASGSGSPHNIHMMPVIPNNHQAVSQGMNNLPNGTSNGQVQVNGNGMHSDQLSKTNLYIRGLSANTSDEDLHNLCKQYGKIVSTKAIIDPATNMCKGYGFVDFDRNDSANAAVQQLKHKGIQAQMAKQQEQDPTNLYISNLPRNINEHELESMLSPYGQVISTRVLRDNAGMSKGVGFARMESKEKCEQIIAKFNGKYLHSVNGGGQQTEPLLCKFADGGPKKNKQHQKFLNNGRTWRDGDLSFAYDVPTMHNGIPPNRLMVQQLSNPSTYPVPGPPMWVQPPSYVVQPHMAPGLPSVDPNMHPVHPGVIPQLGQITAQMNQLQLSPHAASVPYVANGAPFIPQYSTAPNMQPLAQQDEVPAPVDQNQVPCSTTMNEVTSVGQ</sequence>